<dbReference type="Gene3D" id="3.10.180.10">
    <property type="entry name" value="2,3-Dihydroxybiphenyl 1,2-Dioxygenase, domain 1"/>
    <property type="match status" value="1"/>
</dbReference>
<name>A0A9X1N7Q8_9GAMM</name>
<dbReference type="PANTHER" id="PTHR21366:SF14">
    <property type="entry name" value="GLYOXALASE DOMAIN-CONTAINING PROTEIN 5"/>
    <property type="match status" value="1"/>
</dbReference>
<evidence type="ECO:0000313" key="3">
    <source>
        <dbReference type="Proteomes" id="UP001138989"/>
    </source>
</evidence>
<feature type="domain" description="VOC" evidence="1">
    <location>
        <begin position="5"/>
        <end position="125"/>
    </location>
</feature>
<dbReference type="SUPFAM" id="SSF54593">
    <property type="entry name" value="Glyoxalase/Bleomycin resistance protein/Dihydroxybiphenyl dioxygenase"/>
    <property type="match status" value="1"/>
</dbReference>
<dbReference type="PANTHER" id="PTHR21366">
    <property type="entry name" value="GLYOXALASE FAMILY PROTEIN"/>
    <property type="match status" value="1"/>
</dbReference>
<evidence type="ECO:0000313" key="2">
    <source>
        <dbReference type="EMBL" id="MCD1610521.1"/>
    </source>
</evidence>
<sequence>MNISHLDHLVLTVADIEKTVDFYTRVLGMQAVTFGEGRKALTFGNQKINLHQAGREFEPKAERPTPGSADLCFIVATPLDRVIAHLEAQGVAILEGPVQRTGATGPILSVYLRDPDHNLIELSNPLEHPLEPNA</sequence>
<comment type="caution">
    <text evidence="2">The sequence shown here is derived from an EMBL/GenBank/DDBJ whole genome shotgun (WGS) entry which is preliminary data.</text>
</comment>
<dbReference type="InterPro" id="IPR029068">
    <property type="entry name" value="Glyas_Bleomycin-R_OHBP_Dase"/>
</dbReference>
<reference evidence="2" key="1">
    <citation type="submission" date="2021-08" db="EMBL/GenBank/DDBJ databases">
        <title>Isolation and characterization of neutrophilic mixotrophic iron-oxidizing bacteria from deep-sea hydrothermal vents.</title>
        <authorList>
            <person name="He Y."/>
        </authorList>
    </citation>
    <scope>NUCLEOTIDE SEQUENCE</scope>
    <source>
        <strain evidence="2">IOP_13</strain>
    </source>
</reference>
<dbReference type="Pfam" id="PF00903">
    <property type="entry name" value="Glyoxalase"/>
    <property type="match status" value="1"/>
</dbReference>
<dbReference type="PROSITE" id="PS51819">
    <property type="entry name" value="VOC"/>
    <property type="match status" value="1"/>
</dbReference>
<dbReference type="AlphaFoldDB" id="A0A9X1N7Q8"/>
<dbReference type="Proteomes" id="UP001138989">
    <property type="component" value="Unassembled WGS sequence"/>
</dbReference>
<organism evidence="2 3">
    <name type="scientific">Stutzerimonas kunmingensis</name>
    <dbReference type="NCBI Taxonomy" id="1211807"/>
    <lineage>
        <taxon>Bacteria</taxon>
        <taxon>Pseudomonadati</taxon>
        <taxon>Pseudomonadota</taxon>
        <taxon>Gammaproteobacteria</taxon>
        <taxon>Pseudomonadales</taxon>
        <taxon>Pseudomonadaceae</taxon>
        <taxon>Stutzerimonas</taxon>
    </lineage>
</organism>
<dbReference type="InterPro" id="IPR050383">
    <property type="entry name" value="GlyoxalaseI/FosfomycinResist"/>
</dbReference>
<dbReference type="EMBL" id="JAINWF010000021">
    <property type="protein sequence ID" value="MCD1610521.1"/>
    <property type="molecule type" value="Genomic_DNA"/>
</dbReference>
<dbReference type="RefSeq" id="WP_102833646.1">
    <property type="nucleotide sequence ID" value="NZ_JAINWF010000021.1"/>
</dbReference>
<dbReference type="CDD" id="cd07253">
    <property type="entry name" value="GLOD5"/>
    <property type="match status" value="1"/>
</dbReference>
<dbReference type="InterPro" id="IPR037523">
    <property type="entry name" value="VOC_core"/>
</dbReference>
<keyword evidence="3" id="KW-1185">Reference proteome</keyword>
<protein>
    <submittedName>
        <fullName evidence="2">VOC family protein</fullName>
    </submittedName>
</protein>
<gene>
    <name evidence="2" type="ORF">K7H17_21990</name>
</gene>
<dbReference type="InterPro" id="IPR004360">
    <property type="entry name" value="Glyas_Fos-R_dOase_dom"/>
</dbReference>
<evidence type="ECO:0000259" key="1">
    <source>
        <dbReference type="PROSITE" id="PS51819"/>
    </source>
</evidence>
<proteinExistence type="predicted"/>
<accession>A0A9X1N7Q8</accession>